<keyword evidence="2" id="KW-1185">Reference proteome</keyword>
<evidence type="ECO:0000313" key="2">
    <source>
        <dbReference type="Proteomes" id="UP001056120"/>
    </source>
</evidence>
<evidence type="ECO:0000313" key="1">
    <source>
        <dbReference type="EMBL" id="KAI3798956.1"/>
    </source>
</evidence>
<comment type="caution">
    <text evidence="1">The sequence shown here is derived from an EMBL/GenBank/DDBJ whole genome shotgun (WGS) entry which is preliminary data.</text>
</comment>
<proteinExistence type="predicted"/>
<name>A0ACB9HUS9_9ASTR</name>
<dbReference type="Proteomes" id="UP001056120">
    <property type="component" value="Linkage Group LG11"/>
</dbReference>
<dbReference type="EMBL" id="CM042028">
    <property type="protein sequence ID" value="KAI3798956.1"/>
    <property type="molecule type" value="Genomic_DNA"/>
</dbReference>
<sequence>MGFAYFNMYHSLASLCMQISYDCSMWVVFVDAIEASVEPNLGWKSSSFLALLRFNSSTPLVPLTNREVLEEGRGADNCFSYGMLSAKATCNSHVQDSSYFLGWEEYEKNLYHPLKNPNGVIQLWVSLRIKSPWTFFNRGLSSTHIQQISQLVSKNLHSSKIIMAFVISRK</sequence>
<reference evidence="1 2" key="2">
    <citation type="journal article" date="2022" name="Mol. Ecol. Resour.">
        <title>The genomes of chicory, endive, great burdock and yacon provide insights into Asteraceae paleo-polyploidization history and plant inulin production.</title>
        <authorList>
            <person name="Fan W."/>
            <person name="Wang S."/>
            <person name="Wang H."/>
            <person name="Wang A."/>
            <person name="Jiang F."/>
            <person name="Liu H."/>
            <person name="Zhao H."/>
            <person name="Xu D."/>
            <person name="Zhang Y."/>
        </authorList>
    </citation>
    <scope>NUCLEOTIDE SEQUENCE [LARGE SCALE GENOMIC DNA]</scope>
    <source>
        <strain evidence="2">cv. Yunnan</strain>
        <tissue evidence="1">Leaves</tissue>
    </source>
</reference>
<organism evidence="1 2">
    <name type="scientific">Smallanthus sonchifolius</name>
    <dbReference type="NCBI Taxonomy" id="185202"/>
    <lineage>
        <taxon>Eukaryota</taxon>
        <taxon>Viridiplantae</taxon>
        <taxon>Streptophyta</taxon>
        <taxon>Embryophyta</taxon>
        <taxon>Tracheophyta</taxon>
        <taxon>Spermatophyta</taxon>
        <taxon>Magnoliopsida</taxon>
        <taxon>eudicotyledons</taxon>
        <taxon>Gunneridae</taxon>
        <taxon>Pentapetalae</taxon>
        <taxon>asterids</taxon>
        <taxon>campanulids</taxon>
        <taxon>Asterales</taxon>
        <taxon>Asteraceae</taxon>
        <taxon>Asteroideae</taxon>
        <taxon>Heliantheae alliance</taxon>
        <taxon>Millerieae</taxon>
        <taxon>Smallanthus</taxon>
    </lineage>
</organism>
<gene>
    <name evidence="1" type="ORF">L1987_34243</name>
</gene>
<accession>A0ACB9HUS9</accession>
<reference evidence="2" key="1">
    <citation type="journal article" date="2022" name="Mol. Ecol. Resour.">
        <title>The genomes of chicory, endive, great burdock and yacon provide insights into Asteraceae palaeo-polyploidization history and plant inulin production.</title>
        <authorList>
            <person name="Fan W."/>
            <person name="Wang S."/>
            <person name="Wang H."/>
            <person name="Wang A."/>
            <person name="Jiang F."/>
            <person name="Liu H."/>
            <person name="Zhao H."/>
            <person name="Xu D."/>
            <person name="Zhang Y."/>
        </authorList>
    </citation>
    <scope>NUCLEOTIDE SEQUENCE [LARGE SCALE GENOMIC DNA]</scope>
    <source>
        <strain evidence="2">cv. Yunnan</strain>
    </source>
</reference>
<protein>
    <submittedName>
        <fullName evidence="1">Uncharacterized protein</fullName>
    </submittedName>
</protein>